<gene>
    <name evidence="5" type="ORF">DW116_05660</name>
</gene>
<dbReference type="SUPFAM" id="SSF48452">
    <property type="entry name" value="TPR-like"/>
    <property type="match status" value="1"/>
</dbReference>
<evidence type="ECO:0000256" key="1">
    <source>
        <dbReference type="PROSITE-ProRule" id="PRU00339"/>
    </source>
</evidence>
<keyword evidence="1" id="KW-0802">TPR repeat</keyword>
<feature type="repeat" description="TPR" evidence="1">
    <location>
        <begin position="86"/>
        <end position="119"/>
    </location>
</feature>
<dbReference type="InterPro" id="IPR011990">
    <property type="entry name" value="TPR-like_helical_dom_sf"/>
</dbReference>
<feature type="compositionally biased region" description="Basic and acidic residues" evidence="2">
    <location>
        <begin position="501"/>
        <end position="522"/>
    </location>
</feature>
<evidence type="ECO:0000256" key="3">
    <source>
        <dbReference type="SAM" id="Phobius"/>
    </source>
</evidence>
<dbReference type="EMBL" id="QRMI01000011">
    <property type="protein sequence ID" value="RHJ62205.1"/>
    <property type="molecule type" value="Genomic_DNA"/>
</dbReference>
<sequence>MYCRKCGARMSEQDRFCPECGTEASKGNTQQDELNGFPGNEQPQENPRMNKKTVIWIWILAAWILLIAIGISAFFIIKGQHVKKQYQSSLEVGDQYLENLDYEKAEDAYLQAIKISPKEKEPYEKLIQYYVDHNEIDKAKKIVKKAKKNLPKSESKKIEEKQKEWESLEEYTWVVEPTIEADEIYYLQGGDFFEYSANEMRRQMDSKYAVIKKGDSYGLIGMDGKLLEGMDYKSVKTENKYYSVILKEEKYDIEKGDMEQLYYLNDSDEMIPGSSLIGDPEFAEKGMYYYTSNEIRNSIEDEIELYDREWRKNYISMPEVAIPVKETEETMADEITEGKTKDGYEFIDSSDSGYGIWDDDKMTTKFIYDECGSESSGLLAVEKDGKWGYVNDQGKVMIPIEYDASWKHYNETNGDKEKEFCYAATEGYVPLVKDGKWEMRNSKGDLVIPSGAFEEILPVYDGKCWVKKDGKWGILKLENAKIDKDSEKEDSSDTQKVSNKNADKPGNTKKENGSSQDDKKTISSETYQKVYGPLLDQAGNEYGQYMDYFLYDIDKDGVKELFLLNGTCEADYVYKIYTISNGSARYIDEVNGSCVMFYEDENGGTEKYIISVQARMGCERVSKIWLKDGKVSTEEISYKEDVGIDEDYYSNPYPLDYADVTDKSLLK</sequence>
<dbReference type="Pfam" id="PF14903">
    <property type="entry name" value="WG_beta_rep"/>
    <property type="match status" value="2"/>
</dbReference>
<accession>A0A415D745</accession>
<dbReference type="RefSeq" id="WP_118278934.1">
    <property type="nucleotide sequence ID" value="NZ_JAQDJO010000002.1"/>
</dbReference>
<dbReference type="InterPro" id="IPR026870">
    <property type="entry name" value="Zinc_ribbon_dom"/>
</dbReference>
<dbReference type="InterPro" id="IPR019734">
    <property type="entry name" value="TPR_rpt"/>
</dbReference>
<dbReference type="InterPro" id="IPR032774">
    <property type="entry name" value="WG_beta_rep"/>
</dbReference>
<evidence type="ECO:0000313" key="6">
    <source>
        <dbReference type="Proteomes" id="UP000285832"/>
    </source>
</evidence>
<evidence type="ECO:0000259" key="4">
    <source>
        <dbReference type="Pfam" id="PF13240"/>
    </source>
</evidence>
<keyword evidence="3" id="KW-0472">Membrane</keyword>
<dbReference type="AlphaFoldDB" id="A0A415D745"/>
<evidence type="ECO:0000256" key="2">
    <source>
        <dbReference type="SAM" id="MobiDB-lite"/>
    </source>
</evidence>
<protein>
    <recommendedName>
        <fullName evidence="4">Zinc-ribbon domain-containing protein</fullName>
    </recommendedName>
</protein>
<feature type="region of interest" description="Disordered" evidence="2">
    <location>
        <begin position="483"/>
        <end position="522"/>
    </location>
</feature>
<proteinExistence type="predicted"/>
<evidence type="ECO:0000313" key="5">
    <source>
        <dbReference type="EMBL" id="RHJ62205.1"/>
    </source>
</evidence>
<keyword evidence="3" id="KW-0812">Transmembrane</keyword>
<dbReference type="Gene3D" id="1.25.40.10">
    <property type="entry name" value="Tetratricopeptide repeat domain"/>
    <property type="match status" value="1"/>
</dbReference>
<feature type="compositionally biased region" description="Basic and acidic residues" evidence="2">
    <location>
        <begin position="483"/>
        <end position="493"/>
    </location>
</feature>
<feature type="region of interest" description="Disordered" evidence="2">
    <location>
        <begin position="27"/>
        <end position="47"/>
    </location>
</feature>
<feature type="domain" description="Zinc-ribbon" evidence="4">
    <location>
        <begin position="2"/>
        <end position="23"/>
    </location>
</feature>
<comment type="caution">
    <text evidence="5">The sequence shown here is derived from an EMBL/GenBank/DDBJ whole genome shotgun (WGS) entry which is preliminary data.</text>
</comment>
<dbReference type="SUPFAM" id="SSF69360">
    <property type="entry name" value="Cell wall binding repeat"/>
    <property type="match status" value="1"/>
</dbReference>
<reference evidence="5 6" key="1">
    <citation type="submission" date="2018-08" db="EMBL/GenBank/DDBJ databases">
        <title>A genome reference for cultivated species of the human gut microbiota.</title>
        <authorList>
            <person name="Zou Y."/>
            <person name="Xue W."/>
            <person name="Luo G."/>
        </authorList>
    </citation>
    <scope>NUCLEOTIDE SEQUENCE [LARGE SCALE GENOMIC DNA]</scope>
    <source>
        <strain evidence="5 6">AM09-9</strain>
    </source>
</reference>
<name>A0A415D745_9FIRM</name>
<organism evidence="5 6">
    <name type="scientific">[Ruminococcus] lactaris</name>
    <dbReference type="NCBI Taxonomy" id="46228"/>
    <lineage>
        <taxon>Bacteria</taxon>
        <taxon>Bacillati</taxon>
        <taxon>Bacillota</taxon>
        <taxon>Clostridia</taxon>
        <taxon>Lachnospirales</taxon>
        <taxon>Lachnospiraceae</taxon>
        <taxon>Mediterraneibacter</taxon>
    </lineage>
</organism>
<keyword evidence="3" id="KW-1133">Transmembrane helix</keyword>
<dbReference type="Proteomes" id="UP000285832">
    <property type="component" value="Unassembled WGS sequence"/>
</dbReference>
<dbReference type="Pfam" id="PF13240">
    <property type="entry name" value="Zn_Ribbon_1"/>
    <property type="match status" value="1"/>
</dbReference>
<feature type="transmembrane region" description="Helical" evidence="3">
    <location>
        <begin position="54"/>
        <end position="77"/>
    </location>
</feature>
<dbReference type="PROSITE" id="PS50005">
    <property type="entry name" value="TPR"/>
    <property type="match status" value="1"/>
</dbReference>